<keyword evidence="2" id="KW-0472">Membrane</keyword>
<keyword evidence="2" id="KW-0812">Transmembrane</keyword>
<dbReference type="GO" id="GO:0016020">
    <property type="term" value="C:membrane"/>
    <property type="evidence" value="ECO:0007669"/>
    <property type="project" value="InterPro"/>
</dbReference>
<keyword evidence="2" id="KW-1133">Transmembrane helix</keyword>
<dbReference type="Gene3D" id="1.10.1740.170">
    <property type="entry name" value="Erythrocyte binding antigen 175 region VI"/>
    <property type="match status" value="1"/>
</dbReference>
<organism evidence="5 6">
    <name type="scientific">Plasmodium reichenowi</name>
    <dbReference type="NCBI Taxonomy" id="5854"/>
    <lineage>
        <taxon>Eukaryota</taxon>
        <taxon>Sar</taxon>
        <taxon>Alveolata</taxon>
        <taxon>Apicomplexa</taxon>
        <taxon>Aconoidasida</taxon>
        <taxon>Haemosporida</taxon>
        <taxon>Plasmodiidae</taxon>
        <taxon>Plasmodium</taxon>
        <taxon>Plasmodium (Laverania)</taxon>
    </lineage>
</organism>
<name>A0A151L660_PLARE</name>
<dbReference type="Gene3D" id="1.10.287.1660">
    <property type="match status" value="1"/>
</dbReference>
<feature type="region of interest" description="Disordered" evidence="1">
    <location>
        <begin position="861"/>
        <end position="1000"/>
    </location>
</feature>
<evidence type="ECO:0000313" key="5">
    <source>
        <dbReference type="EMBL" id="KYN94455.1"/>
    </source>
</evidence>
<feature type="domain" description="Erythrocyte binding antigen 175 C-terminal" evidence="4">
    <location>
        <begin position="1130"/>
        <end position="1210"/>
    </location>
</feature>
<dbReference type="InterPro" id="IPR043057">
    <property type="entry name" value="EBA-175_C_sf"/>
</dbReference>
<dbReference type="VEuPathDB" id="PlasmoDB:PRCDC_1300500"/>
<accession>A0A151L660</accession>
<dbReference type="GO" id="GO:0046789">
    <property type="term" value="F:host cell surface receptor binding"/>
    <property type="evidence" value="ECO:0007669"/>
    <property type="project" value="InterPro"/>
</dbReference>
<gene>
    <name evidence="5" type="ORF">PRSY57_1300500</name>
</gene>
<evidence type="ECO:0000259" key="4">
    <source>
        <dbReference type="Pfam" id="PF11556"/>
    </source>
</evidence>
<dbReference type="Pfam" id="PF05424">
    <property type="entry name" value="Duffy_binding"/>
    <property type="match status" value="2"/>
</dbReference>
<feature type="transmembrane region" description="Helical" evidence="2">
    <location>
        <begin position="1218"/>
        <end position="1237"/>
    </location>
</feature>
<evidence type="ECO:0000256" key="2">
    <source>
        <dbReference type="SAM" id="Phobius"/>
    </source>
</evidence>
<feature type="compositionally biased region" description="Polar residues" evidence="1">
    <location>
        <begin position="781"/>
        <end position="803"/>
    </location>
</feature>
<dbReference type="SUPFAM" id="SSF140924">
    <property type="entry name" value="Duffy binding domain-like"/>
    <property type="match status" value="2"/>
</dbReference>
<feature type="domain" description="Duffy-antigen binding" evidence="3">
    <location>
        <begin position="174"/>
        <end position="327"/>
    </location>
</feature>
<feature type="domain" description="Duffy-antigen binding" evidence="3">
    <location>
        <begin position="478"/>
        <end position="648"/>
    </location>
</feature>
<dbReference type="Proteomes" id="UP000076359">
    <property type="component" value="Chromosome 13"/>
</dbReference>
<dbReference type="GeneID" id="24532584"/>
<evidence type="ECO:0000259" key="3">
    <source>
        <dbReference type="Pfam" id="PF05424"/>
    </source>
</evidence>
<sequence>MKGYFNIYFLIPLIFLYNVIGINESIRGRTFYNRQDESSDISRVKSPELNNNHKTNIYDSDYKDVKNKLINSFVENRSVKKKRSLGFINNKTRSYDIIPPSYSYRNDEFNSLSKIEDNSGNTYSNNFGNTSEISIGKDNKQYTFIQKRTHLFACGIKRKSIKWVCRENSEKITVCVPDRKIQLCIANFLNSRLETIEKFKEIFLISVNTEAKLLYNKNEGKDPSIFCNELRNSFSDFRSLFIGDDMDFGGNTDRVKGYINMKFSHYYMEENVEKLNNIKKEWWEKNKENLWNHMIVNHKENISNECATIPEEEPQINGWIKEWNENFWMEKERLFLNIKDKCVENKKYEACFGGCRLPCSSYTSFMKKSKTEMEVLTNLYKNKNSGEDKNKFLDDLFKKNNKTNLDDFFKNEKEYDDLCDCRYTVTIIKSFLNGPAKNDVDTASKINANDLREFGCNYKSNNKKSWNCTGTFTNEFPGACVPPRRQTLCLGRTYLLHGGHEEHYKEHLLGASIYEAQLLKYKYKEKDENALCSIIQNSYGDFADVIKGSDILKDYYGKKMEESLNKVNKDKKSNEESLKIFREKWWDENKENVWKVMSAVLKNKETCKDYDKFQKTPQFLRWFKEWGDDFCEERKEKMYSFESFKVECKKKECDENTCQNKCNEYKKWIDLKKSEYDKQVEKYTKDKNNNIYDNIDEVKNKEANVYLKEKSKECKDVNFDDKIFNESPNEYEDMCKKCDEIKYLNEIKYPKTKHDIYDIDTFSNTIGSGTPISINANINEQQNGKDTSKTGNTETQDSTVSPETESDAAINVEKLSGDENSSERREISDIKELSVTSNVNEASDALTLETEDTGENTLANLRKEDKSLLSTKNQTDLDGRSKLEEQTAHEQSNGSDTGVNVMTESNGSGITGRKKENEIDGGHNEVHSASNTQSSVSNTSDIRKEHSESSLNRTTHTQDIKIGSSGNEQSDNQKNNSHSSDDSDSLTIKQDPSEDNTQNIYDLQDSHKDTFNTLVSSQSDDEVNGIGGLDSSRDSESGRGDTISKTHDVRPMNIVREKHVNNHDFIRSGMTNNNVQNQYITPNGNNGIIRGQEESEGDEVNYEHNRARSNFSSENDHKKNIQEYNSRDTKRVREEIIKLSKQNKCDNEYSMEYCTYSYERNSSPGPCSREERKKLCCQISDYCLKYFNFYSIEYYSCIKSEINSPEYKCFKSEGPSNIPYFAAGGILVVIVLLLSSASRLGKSNEEYDIGEYNIEAAFEENNYLNKLSQIFNQEVQETNISDYSEYNYNEKNMY</sequence>
<feature type="transmembrane region" description="Helical" evidence="2">
    <location>
        <begin position="7"/>
        <end position="26"/>
    </location>
</feature>
<feature type="compositionally biased region" description="Basic and acidic residues" evidence="1">
    <location>
        <begin position="1031"/>
        <end position="1047"/>
    </location>
</feature>
<evidence type="ECO:0000313" key="6">
    <source>
        <dbReference type="Proteomes" id="UP000076359"/>
    </source>
</evidence>
<dbReference type="Pfam" id="PF11556">
    <property type="entry name" value="EBA-175_VI"/>
    <property type="match status" value="1"/>
</dbReference>
<dbReference type="Gene3D" id="1.20.1310.20">
    <property type="entry name" value="Duffy-antigen binding domain"/>
    <property type="match status" value="2"/>
</dbReference>
<proteinExistence type="predicted"/>
<feature type="region of interest" description="Disordered" evidence="1">
    <location>
        <begin position="781"/>
        <end position="806"/>
    </location>
</feature>
<dbReference type="InterPro" id="IPR008602">
    <property type="entry name" value="Duffy-antigen-binding"/>
</dbReference>
<feature type="compositionally biased region" description="Polar residues" evidence="1">
    <location>
        <begin position="927"/>
        <end position="940"/>
    </location>
</feature>
<feature type="compositionally biased region" description="Basic and acidic residues" evidence="1">
    <location>
        <begin position="875"/>
        <end position="888"/>
    </location>
</feature>
<dbReference type="KEGG" id="prei:PRSY57_1300500"/>
<feature type="compositionally biased region" description="Basic and acidic residues" evidence="1">
    <location>
        <begin position="913"/>
        <end position="926"/>
    </location>
</feature>
<comment type="caution">
    <text evidence="5">The sequence shown here is derived from an EMBL/GenBank/DDBJ whole genome shotgun (WGS) entry which is preliminary data.</text>
</comment>
<reference evidence="5 6" key="1">
    <citation type="journal article" date="2016" name="Nat. Commun.">
        <title>Genomes of cryptic chimpanzee Plasmodium species reveal key evolutionary events leading to human malaria.</title>
        <authorList>
            <person name="Sundararaman S.A."/>
            <person name="Plenderleith L.J."/>
            <person name="Liu W."/>
            <person name="Loy D.E."/>
            <person name="Learn G.H."/>
            <person name="Li Y."/>
            <person name="Shaw K.S."/>
            <person name="Ayouba A."/>
            <person name="Peeters M."/>
            <person name="Speede S."/>
            <person name="Shaw G.M."/>
            <person name="Bushman F.D."/>
            <person name="Brisson D."/>
            <person name="Rayner J.C."/>
            <person name="Sharp P.M."/>
            <person name="Hahn B.H."/>
        </authorList>
    </citation>
    <scope>NUCLEOTIDE SEQUENCE [LARGE SCALE GENOMIC DNA]</scope>
    <source>
        <strain evidence="5 6">SY57</strain>
    </source>
</reference>
<dbReference type="VEuPathDB" id="PlasmoDB:PRG01_1303400"/>
<dbReference type="InterPro" id="IPR021620">
    <property type="entry name" value="EBA-175_C"/>
</dbReference>
<feature type="region of interest" description="Disordered" evidence="1">
    <location>
        <begin position="1016"/>
        <end position="1047"/>
    </location>
</feature>
<dbReference type="RefSeq" id="XP_012764396.2">
    <property type="nucleotide sequence ID" value="XM_012908942.2"/>
</dbReference>
<dbReference type="InterPro" id="IPR042202">
    <property type="entry name" value="Duffy-ag-bd_sf"/>
</dbReference>
<dbReference type="FunFam" id="1.10.1740.170:FF:000001">
    <property type="entry name" value="Erythrocyte binding antigen"/>
    <property type="match status" value="1"/>
</dbReference>
<protein>
    <submittedName>
        <fullName evidence="5">Erythrocyte binding antigen-140</fullName>
    </submittedName>
</protein>
<feature type="compositionally biased region" description="Polar residues" evidence="1">
    <location>
        <begin position="986"/>
        <end position="1000"/>
    </location>
</feature>
<dbReference type="Gene3D" id="1.20.58.830">
    <property type="match status" value="2"/>
</dbReference>
<dbReference type="EMBL" id="LVLA01000014">
    <property type="protein sequence ID" value="KYN94455.1"/>
    <property type="molecule type" value="Genomic_DNA"/>
</dbReference>
<feature type="compositionally biased region" description="Polar residues" evidence="1">
    <location>
        <begin position="889"/>
        <end position="908"/>
    </location>
</feature>
<evidence type="ECO:0000256" key="1">
    <source>
        <dbReference type="SAM" id="MobiDB-lite"/>
    </source>
</evidence>